<dbReference type="PROSITE" id="PS51186">
    <property type="entry name" value="GNAT"/>
    <property type="match status" value="1"/>
</dbReference>
<evidence type="ECO:0000313" key="3">
    <source>
        <dbReference type="Proteomes" id="UP000028715"/>
    </source>
</evidence>
<dbReference type="OrthoDB" id="1096234at2"/>
<dbReference type="InterPro" id="IPR000182">
    <property type="entry name" value="GNAT_dom"/>
</dbReference>
<dbReference type="InterPro" id="IPR016181">
    <property type="entry name" value="Acyl_CoA_acyltransferase"/>
</dbReference>
<protein>
    <submittedName>
        <fullName evidence="2">GCN5 family acetyltransferase</fullName>
    </submittedName>
</protein>
<feature type="domain" description="N-acetyltransferase" evidence="1">
    <location>
        <begin position="118"/>
        <end position="246"/>
    </location>
</feature>
<dbReference type="SUPFAM" id="SSF55729">
    <property type="entry name" value="Acyl-CoA N-acyltransferases (Nat)"/>
    <property type="match status" value="1"/>
</dbReference>
<reference evidence="2 3" key="1">
    <citation type="submission" date="2014-07" db="EMBL/GenBank/DDBJ databases">
        <title>Genome of Flavobacterium reichenbachii LMG 25512.</title>
        <authorList>
            <person name="Stropko S.J."/>
            <person name="Pipes S.E."/>
            <person name="Newman J.D."/>
        </authorList>
    </citation>
    <scope>NUCLEOTIDE SEQUENCE [LARGE SCALE GENOMIC DNA]</scope>
    <source>
        <strain evidence="2 3">LMG 25512</strain>
    </source>
</reference>
<proteinExistence type="predicted"/>
<gene>
    <name evidence="2" type="ORF">IW19_20840</name>
</gene>
<evidence type="ECO:0000313" key="2">
    <source>
        <dbReference type="EMBL" id="KFF03339.1"/>
    </source>
</evidence>
<name>A0A085ZFX5_9FLAO</name>
<organism evidence="2 3">
    <name type="scientific">Flavobacterium reichenbachii</name>
    <dbReference type="NCBI Taxonomy" id="362418"/>
    <lineage>
        <taxon>Bacteria</taxon>
        <taxon>Pseudomonadati</taxon>
        <taxon>Bacteroidota</taxon>
        <taxon>Flavobacteriia</taxon>
        <taxon>Flavobacteriales</taxon>
        <taxon>Flavobacteriaceae</taxon>
        <taxon>Flavobacterium</taxon>
    </lineage>
</organism>
<evidence type="ECO:0000259" key="1">
    <source>
        <dbReference type="PROSITE" id="PS51186"/>
    </source>
</evidence>
<dbReference type="Pfam" id="PF00583">
    <property type="entry name" value="Acetyltransf_1"/>
    <property type="match status" value="1"/>
</dbReference>
<dbReference type="AlphaFoldDB" id="A0A085ZFX5"/>
<dbReference type="GO" id="GO:0016747">
    <property type="term" value="F:acyltransferase activity, transferring groups other than amino-acyl groups"/>
    <property type="evidence" value="ECO:0007669"/>
    <property type="project" value="InterPro"/>
</dbReference>
<dbReference type="Proteomes" id="UP000028715">
    <property type="component" value="Unassembled WGS sequence"/>
</dbReference>
<comment type="caution">
    <text evidence="2">The sequence shown here is derived from an EMBL/GenBank/DDBJ whole genome shotgun (WGS) entry which is preliminary data.</text>
</comment>
<keyword evidence="2" id="KW-0808">Transferase</keyword>
<dbReference type="EMBL" id="JPRL01000002">
    <property type="protein sequence ID" value="KFF03339.1"/>
    <property type="molecule type" value="Genomic_DNA"/>
</dbReference>
<dbReference type="RefSeq" id="WP_035688810.1">
    <property type="nucleotide sequence ID" value="NZ_JPRL01000002.1"/>
</dbReference>
<sequence>MKTDINLVKENIYNLTSLWETAGAPFLCNHKTEWFQYCNIENSDWPNKLWFSEDITENSVVKALEVFKTKKNLVIPYWDIYQNNSSEILEKHNFKIKSEQTAMFLKLEKTFDELYKLNYKRVLNEKDAEIWTSIYPTAFRYRIGKEILLQQFSNLQFHLVYLEEKPIGTFMLFQTQNNIGIHGLGIIPEMRKRGYAEEIMKFILNYAIDSKIDYALLQASAMGKDIYTRLGFEDLFVIKNYTLSDS</sequence>
<dbReference type="STRING" id="362418.IW19_20840"/>
<dbReference type="eggNOG" id="COG0456">
    <property type="taxonomic scope" value="Bacteria"/>
</dbReference>
<accession>A0A085ZFX5</accession>
<dbReference type="Gene3D" id="3.40.630.30">
    <property type="match status" value="1"/>
</dbReference>
<keyword evidence="3" id="KW-1185">Reference proteome</keyword>